<dbReference type="Pfam" id="PF00905">
    <property type="entry name" value="Transpeptidase"/>
    <property type="match status" value="1"/>
</dbReference>
<organism evidence="2 3">
    <name type="scientific">Thermotoga neapolitana (strain ATCC 49049 / DSM 4359 / NBRC 107923 / NS-E)</name>
    <dbReference type="NCBI Taxonomy" id="309803"/>
    <lineage>
        <taxon>Bacteria</taxon>
        <taxon>Thermotogati</taxon>
        <taxon>Thermotogota</taxon>
        <taxon>Thermotogae</taxon>
        <taxon>Thermotogales</taxon>
        <taxon>Thermotogaceae</taxon>
        <taxon>Thermotoga</taxon>
    </lineage>
</organism>
<dbReference type="InterPro" id="IPR012338">
    <property type="entry name" value="Beta-lactam/transpept-like"/>
</dbReference>
<evidence type="ECO:0000259" key="1">
    <source>
        <dbReference type="Pfam" id="PF00905"/>
    </source>
</evidence>
<dbReference type="GO" id="GO:0008658">
    <property type="term" value="F:penicillin binding"/>
    <property type="evidence" value="ECO:0007669"/>
    <property type="project" value="InterPro"/>
</dbReference>
<evidence type="ECO:0000313" key="3">
    <source>
        <dbReference type="Proteomes" id="UP000000445"/>
    </source>
</evidence>
<dbReference type="STRING" id="309803.CTN_0072"/>
<dbReference type="PANTHER" id="PTHR30627">
    <property type="entry name" value="PEPTIDOGLYCAN D,D-TRANSPEPTIDASE"/>
    <property type="match status" value="1"/>
</dbReference>
<dbReference type="EMBL" id="CP000916">
    <property type="protein sequence ID" value="ACM22248.1"/>
    <property type="molecule type" value="Genomic_DNA"/>
</dbReference>
<dbReference type="Gene3D" id="3.90.1310.10">
    <property type="entry name" value="Penicillin-binding protein 2a (Domain 2)"/>
    <property type="match status" value="1"/>
</dbReference>
<dbReference type="SUPFAM" id="SSF56519">
    <property type="entry name" value="Penicillin binding protein dimerisation domain"/>
    <property type="match status" value="1"/>
</dbReference>
<dbReference type="GO" id="GO:0071972">
    <property type="term" value="F:peptidoglycan L,D-transpeptidase activity"/>
    <property type="evidence" value="ECO:0007669"/>
    <property type="project" value="TreeGrafter"/>
</dbReference>
<dbReference type="InterPro" id="IPR036138">
    <property type="entry name" value="PBP_dimer_sf"/>
</dbReference>
<accession>B9KB52</accession>
<dbReference type="InterPro" id="IPR050515">
    <property type="entry name" value="Beta-lactam/transpept"/>
</dbReference>
<gene>
    <name evidence="2" type="ordered locus">CTN_0072</name>
</gene>
<dbReference type="eggNOG" id="COG0768">
    <property type="taxonomic scope" value="Bacteria"/>
</dbReference>
<dbReference type="InterPro" id="IPR001460">
    <property type="entry name" value="PCN-bd_Tpept"/>
</dbReference>
<dbReference type="Gene3D" id="3.40.710.10">
    <property type="entry name" value="DD-peptidase/beta-lactamase superfamily"/>
    <property type="match status" value="1"/>
</dbReference>
<sequence length="562" mass="63001">MGEAAVKNRLILLFMALSFVLIIIKAFQVQILEHEEHRKYLELLQTRIVKVPAPRGKILTSDGKVLARDEEVYVLDPWLNNIDELKKTGLLTSEEVLRLIRGEKVVLDKARADVLSKKGVRISLDYRRRYTLTASHVVGYVNVDRKGMYGVERVYDEFLTGIEGAKMVFVEPSGRVTSEVMKSPPKPGEDITLTIDSRIQKVAEKSLEEAGKPGAVILSRVKTGEILALASFPEYNPQDFYEGFTRREWERLLRDSPSPLINRAISSVYNPGSAIKVLWALAALLNGIDPNEKIDCHGVFNYRNSKGEVVARYRDWKEEGHGPTDLRKAIRVSCNVYFYQLGLKLGVEKMTETARKFGIFEKTGIDLPGEKEGLLPTPGWKIEKVGEPWYPGDTILMSIGQGYLEVTPVELLKLVSLVANEGVFYRPHVVKKIGSEEVKPEIETQIQIDEKIWTFLKDAMVDVTSFRGNEEEDPGTAYHVFRGFPYRVAGKTGTAETSNGDPHSWFVGFAPAEDPEVAIVVMVEHGGYGSGAAAQIAKEVLSEYFKLRESVRETHASSHSQD</sequence>
<name>B9KB52_THENN</name>
<dbReference type="PANTHER" id="PTHR30627:SF2">
    <property type="entry name" value="PEPTIDOGLYCAN D,D-TRANSPEPTIDASE MRDA"/>
    <property type="match status" value="1"/>
</dbReference>
<proteinExistence type="predicted"/>
<dbReference type="FunFam" id="3.40.710.10:FF:000024">
    <property type="entry name" value="Penicillin-binding protein 2"/>
    <property type="match status" value="1"/>
</dbReference>
<dbReference type="GO" id="GO:0005886">
    <property type="term" value="C:plasma membrane"/>
    <property type="evidence" value="ECO:0007669"/>
    <property type="project" value="TreeGrafter"/>
</dbReference>
<dbReference type="Proteomes" id="UP000000445">
    <property type="component" value="Chromosome"/>
</dbReference>
<feature type="domain" description="Penicillin-binding protein transpeptidase" evidence="1">
    <location>
        <begin position="214"/>
        <end position="541"/>
    </location>
</feature>
<evidence type="ECO:0000313" key="2">
    <source>
        <dbReference type="EMBL" id="ACM22248.1"/>
    </source>
</evidence>
<dbReference type="KEGG" id="tna:CTN_0072"/>
<dbReference type="GO" id="GO:0071555">
    <property type="term" value="P:cell wall organization"/>
    <property type="evidence" value="ECO:0007669"/>
    <property type="project" value="TreeGrafter"/>
</dbReference>
<dbReference type="SUPFAM" id="SSF56601">
    <property type="entry name" value="beta-lactamase/transpeptidase-like"/>
    <property type="match status" value="1"/>
</dbReference>
<keyword evidence="3" id="KW-1185">Reference proteome</keyword>
<dbReference type="AlphaFoldDB" id="B9KB52"/>
<dbReference type="HOGENOM" id="CLU_009289_1_2_0"/>
<protein>
    <submittedName>
        <fullName evidence="2">Penicillin-binding protein 2</fullName>
    </submittedName>
</protein>
<reference evidence="2 3" key="1">
    <citation type="journal article" date="2009" name="Biosci. Biotechnol. Biochem.">
        <title>WeGAS: a web-based microbial genome annotation system.</title>
        <authorList>
            <person name="Lee D."/>
            <person name="Seo H."/>
            <person name="Park C."/>
            <person name="Park K."/>
        </authorList>
    </citation>
    <scope>NUCLEOTIDE SEQUENCE [LARGE SCALE GENOMIC DNA]</scope>
    <source>
        <strain evidence="3">ATCC 49049 / DSM 4359 / NBRC 107923 / NS-E</strain>
    </source>
</reference>